<dbReference type="EMBL" id="JACAZH010000005">
    <property type="protein sequence ID" value="KAF7367876.1"/>
    <property type="molecule type" value="Genomic_DNA"/>
</dbReference>
<evidence type="ECO:0000313" key="3">
    <source>
        <dbReference type="Proteomes" id="UP000623467"/>
    </source>
</evidence>
<protein>
    <submittedName>
        <fullName evidence="2">Uncharacterized protein</fullName>
    </submittedName>
</protein>
<keyword evidence="1" id="KW-1133">Transmembrane helix</keyword>
<comment type="caution">
    <text evidence="2">The sequence shown here is derived from an EMBL/GenBank/DDBJ whole genome shotgun (WGS) entry which is preliminary data.</text>
</comment>
<accession>A0A8H6Z007</accession>
<sequence length="89" mass="10275">MLLLVPIVFLFWFFNVFIQLLPNFLAVCPFYRGQWYDSECRSVPCPRPRCVIDPKISSAPQPLLALCWIFNGLLVAVALLPRKIKYCGQ</sequence>
<evidence type="ECO:0000313" key="2">
    <source>
        <dbReference type="EMBL" id="KAF7367876.1"/>
    </source>
</evidence>
<organism evidence="2 3">
    <name type="scientific">Mycena sanguinolenta</name>
    <dbReference type="NCBI Taxonomy" id="230812"/>
    <lineage>
        <taxon>Eukaryota</taxon>
        <taxon>Fungi</taxon>
        <taxon>Dikarya</taxon>
        <taxon>Basidiomycota</taxon>
        <taxon>Agaricomycotina</taxon>
        <taxon>Agaricomycetes</taxon>
        <taxon>Agaricomycetidae</taxon>
        <taxon>Agaricales</taxon>
        <taxon>Marasmiineae</taxon>
        <taxon>Mycenaceae</taxon>
        <taxon>Mycena</taxon>
    </lineage>
</organism>
<reference evidence="2" key="1">
    <citation type="submission" date="2020-05" db="EMBL/GenBank/DDBJ databases">
        <title>Mycena genomes resolve the evolution of fungal bioluminescence.</title>
        <authorList>
            <person name="Tsai I.J."/>
        </authorList>
    </citation>
    <scope>NUCLEOTIDE SEQUENCE</scope>
    <source>
        <strain evidence="2">160909Yilan</strain>
    </source>
</reference>
<keyword evidence="1" id="KW-0472">Membrane</keyword>
<evidence type="ECO:0000256" key="1">
    <source>
        <dbReference type="SAM" id="Phobius"/>
    </source>
</evidence>
<keyword evidence="3" id="KW-1185">Reference proteome</keyword>
<keyword evidence="1" id="KW-0812">Transmembrane</keyword>
<feature type="transmembrane region" description="Helical" evidence="1">
    <location>
        <begin position="63"/>
        <end position="80"/>
    </location>
</feature>
<name>A0A8H6Z007_9AGAR</name>
<dbReference type="AlphaFoldDB" id="A0A8H6Z007"/>
<gene>
    <name evidence="2" type="ORF">MSAN_00852300</name>
</gene>
<dbReference type="Proteomes" id="UP000623467">
    <property type="component" value="Unassembled WGS sequence"/>
</dbReference>
<proteinExistence type="predicted"/>